<sequence>MTTDQHTEQQNARIEKFAADVRADGPSSRRSARDPINMPMIRNWTEAIGDENPIYESTDAARAAGHEGIVAPPAMAQVWTMRGLGRSWSDDDPLARMTYFLDEEGFTSVVATNCDQKYHRYTRPGEEVTVDSELTDVVGPKTTGLGTGWFFTTHSTWRVGEEKVAEMDFRILKFAPPAAGDKPRAGGADKGSGRPASEAIVSSLGADTSDLVPGKVLRPSVSQDTRFFWDGVRAHELRIQKRPDGSLQHPPVPALWKDKSEETDYVVSSGRGTVFSFVVHHAPRVPGRTRFPFVIALIELDEGVRMLGELRGIDPADVEIGLEVCAEFLDMPGDDSPDAQPGTEPWTLYAFAPATPVEKTVPATPPAVAVGQRLPELRIAGTPTFIVSTALATRDFQDVHHDRDLAHAKGSKDIFVNILTDTGLVERYVTDWAGQRARVRSVALRLGVPWYAYDTLALSGTVESVDPSGLVTCKVVGTDSLGAHVTATVELTMDEAKG</sequence>
<evidence type="ECO:0000256" key="1">
    <source>
        <dbReference type="SAM" id="MobiDB-lite"/>
    </source>
</evidence>
<proteinExistence type="predicted"/>
<dbReference type="AlphaFoldDB" id="A0A173LL65"/>
<feature type="compositionally biased region" description="Basic and acidic residues" evidence="1">
    <location>
        <begin position="13"/>
        <end position="23"/>
    </location>
</feature>
<dbReference type="Pfam" id="PF13452">
    <property type="entry name" value="FAS1_DH_region"/>
    <property type="match status" value="1"/>
</dbReference>
<dbReference type="OrthoDB" id="4275032at2"/>
<dbReference type="InterPro" id="IPR002878">
    <property type="entry name" value="ChsH2_C"/>
</dbReference>
<feature type="domain" description="ChsH2 C-terminal OB-fold" evidence="2">
    <location>
        <begin position="265"/>
        <end position="328"/>
    </location>
</feature>
<evidence type="ECO:0000259" key="3">
    <source>
        <dbReference type="Pfam" id="PF13452"/>
    </source>
</evidence>
<dbReference type="PANTHER" id="PTHR42993:SF1">
    <property type="entry name" value="MAOC-LIKE DEHYDRATASE DOMAIN-CONTAINING PROTEIN"/>
    <property type="match status" value="1"/>
</dbReference>
<reference evidence="4 5" key="1">
    <citation type="submission" date="2016-06" db="EMBL/GenBank/DDBJ databases">
        <title>Complete genome sequence of a saline-alkali tolerant type strain Dietzia timorensis ID05-A0528T.</title>
        <authorList>
            <person name="Wu X."/>
        </authorList>
    </citation>
    <scope>NUCLEOTIDE SEQUENCE [LARGE SCALE GENOMIC DNA]</scope>
    <source>
        <strain evidence="4 5">ID05-A0528</strain>
    </source>
</reference>
<evidence type="ECO:0000259" key="2">
    <source>
        <dbReference type="Pfam" id="PF01796"/>
    </source>
</evidence>
<feature type="region of interest" description="Disordered" evidence="1">
    <location>
        <begin position="1"/>
        <end position="35"/>
    </location>
</feature>
<dbReference type="CDD" id="cd03455">
    <property type="entry name" value="SAV4209"/>
    <property type="match status" value="1"/>
</dbReference>
<dbReference type="InterPro" id="IPR012340">
    <property type="entry name" value="NA-bd_OB-fold"/>
</dbReference>
<dbReference type="Gene3D" id="3.10.129.10">
    <property type="entry name" value="Hotdog Thioesterase"/>
    <property type="match status" value="2"/>
</dbReference>
<feature type="compositionally biased region" description="Polar residues" evidence="1">
    <location>
        <begin position="1"/>
        <end position="12"/>
    </location>
</feature>
<organism evidence="4 5">
    <name type="scientific">Dietzia timorensis</name>
    <dbReference type="NCBI Taxonomy" id="499555"/>
    <lineage>
        <taxon>Bacteria</taxon>
        <taxon>Bacillati</taxon>
        <taxon>Actinomycetota</taxon>
        <taxon>Actinomycetes</taxon>
        <taxon>Mycobacteriales</taxon>
        <taxon>Dietziaceae</taxon>
        <taxon>Dietzia</taxon>
    </lineage>
</organism>
<dbReference type="STRING" id="499555.BJL86_0670"/>
<dbReference type="SUPFAM" id="SSF50249">
    <property type="entry name" value="Nucleic acid-binding proteins"/>
    <property type="match status" value="1"/>
</dbReference>
<evidence type="ECO:0000313" key="5">
    <source>
        <dbReference type="Proteomes" id="UP000186104"/>
    </source>
</evidence>
<keyword evidence="5" id="KW-1185">Reference proteome</keyword>
<dbReference type="InterPro" id="IPR039569">
    <property type="entry name" value="FAS1-like_DH_region"/>
</dbReference>
<dbReference type="InterPro" id="IPR029069">
    <property type="entry name" value="HotDog_dom_sf"/>
</dbReference>
<evidence type="ECO:0000313" key="4">
    <source>
        <dbReference type="EMBL" id="ANI91472.1"/>
    </source>
</evidence>
<accession>A0A173LL65</accession>
<dbReference type="EMBL" id="CP015961">
    <property type="protein sequence ID" value="ANI91472.1"/>
    <property type="molecule type" value="Genomic_DNA"/>
</dbReference>
<dbReference type="Proteomes" id="UP000186104">
    <property type="component" value="Chromosome"/>
</dbReference>
<dbReference type="CDD" id="cd03441">
    <property type="entry name" value="R_hydratase_like"/>
    <property type="match status" value="1"/>
</dbReference>
<feature type="domain" description="FAS1-like dehydratase" evidence="3">
    <location>
        <begin position="33"/>
        <end position="166"/>
    </location>
</feature>
<dbReference type="PANTHER" id="PTHR42993">
    <property type="entry name" value="MAOC-LIKE DEHYDRATASE DOMAIN-CONTAINING PROTEIN"/>
    <property type="match status" value="1"/>
</dbReference>
<protein>
    <recommendedName>
        <fullName evidence="6">N-terminal of MaoC-like dehydratase domain-containing protein</fullName>
    </recommendedName>
</protein>
<evidence type="ECO:0008006" key="6">
    <source>
        <dbReference type="Google" id="ProtNLM"/>
    </source>
</evidence>
<dbReference type="Pfam" id="PF01796">
    <property type="entry name" value="OB_ChsH2_C"/>
    <property type="match status" value="1"/>
</dbReference>
<dbReference type="SUPFAM" id="SSF54637">
    <property type="entry name" value="Thioesterase/thiol ester dehydrase-isomerase"/>
    <property type="match status" value="2"/>
</dbReference>
<gene>
    <name evidence="4" type="ORF">BJL86_0670</name>
</gene>
<name>A0A173LL65_9ACTN</name>
<dbReference type="KEGG" id="dtm:BJL86_0670"/>